<dbReference type="Proteomes" id="UP000796761">
    <property type="component" value="Unassembled WGS sequence"/>
</dbReference>
<proteinExistence type="predicted"/>
<evidence type="ECO:0000313" key="3">
    <source>
        <dbReference type="Proteomes" id="UP000796761"/>
    </source>
</evidence>
<keyword evidence="3" id="KW-1185">Reference proteome</keyword>
<comment type="caution">
    <text evidence="2">The sequence shown here is derived from an EMBL/GenBank/DDBJ whole genome shotgun (WGS) entry which is preliminary data.</text>
</comment>
<feature type="region of interest" description="Disordered" evidence="1">
    <location>
        <begin position="1"/>
        <end position="68"/>
    </location>
</feature>
<organism evidence="2 3">
    <name type="scientific">Zosterops borbonicus</name>
    <dbReference type="NCBI Taxonomy" id="364589"/>
    <lineage>
        <taxon>Eukaryota</taxon>
        <taxon>Metazoa</taxon>
        <taxon>Chordata</taxon>
        <taxon>Craniata</taxon>
        <taxon>Vertebrata</taxon>
        <taxon>Euteleostomi</taxon>
        <taxon>Archelosauria</taxon>
        <taxon>Archosauria</taxon>
        <taxon>Dinosauria</taxon>
        <taxon>Saurischia</taxon>
        <taxon>Theropoda</taxon>
        <taxon>Coelurosauria</taxon>
        <taxon>Aves</taxon>
        <taxon>Neognathae</taxon>
        <taxon>Neoaves</taxon>
        <taxon>Telluraves</taxon>
        <taxon>Australaves</taxon>
        <taxon>Passeriformes</taxon>
        <taxon>Sylvioidea</taxon>
        <taxon>Zosteropidae</taxon>
        <taxon>Zosterops</taxon>
    </lineage>
</organism>
<gene>
    <name evidence="2" type="ORF">HGM15179_014752</name>
</gene>
<sequence>MGYGDSHFRVPAPPPLNPKRGNRKGERGNRKKLGQLQENMKKLTDPLILMENRDPSQRPTARGVETPPQILPYKDHLRLTTKANETCGDPNQKLYSKKSTLSRH</sequence>
<evidence type="ECO:0000256" key="1">
    <source>
        <dbReference type="SAM" id="MobiDB-lite"/>
    </source>
</evidence>
<evidence type="ECO:0000313" key="2">
    <source>
        <dbReference type="EMBL" id="TRZ12332.1"/>
    </source>
</evidence>
<dbReference type="AlphaFoldDB" id="A0A8K1LFV7"/>
<dbReference type="EMBL" id="SWJQ01000601">
    <property type="protein sequence ID" value="TRZ12332.1"/>
    <property type="molecule type" value="Genomic_DNA"/>
</dbReference>
<feature type="compositionally biased region" description="Polar residues" evidence="1">
    <location>
        <begin position="93"/>
        <end position="104"/>
    </location>
</feature>
<accession>A0A8K1LFV7</accession>
<feature type="region of interest" description="Disordered" evidence="1">
    <location>
        <begin position="82"/>
        <end position="104"/>
    </location>
</feature>
<protein>
    <submittedName>
        <fullName evidence="2">Uncharacterized protein</fullName>
    </submittedName>
</protein>
<name>A0A8K1LFV7_9PASS</name>
<reference evidence="2" key="1">
    <citation type="submission" date="2019-04" db="EMBL/GenBank/DDBJ databases">
        <title>Genome assembly of Zosterops borbonicus 15179.</title>
        <authorList>
            <person name="Leroy T."/>
            <person name="Anselmetti Y."/>
            <person name="Tilak M.-K."/>
            <person name="Nabholz B."/>
        </authorList>
    </citation>
    <scope>NUCLEOTIDE SEQUENCE</scope>
    <source>
        <strain evidence="2">HGM_15179</strain>
        <tissue evidence="2">Muscle</tissue>
    </source>
</reference>